<gene>
    <name evidence="8" type="ORF">SAMN02746065_11818</name>
</gene>
<dbReference type="Gene3D" id="3.40.190.10">
    <property type="entry name" value="Periplasmic binding protein-like II"/>
    <property type="match status" value="2"/>
</dbReference>
<dbReference type="Proteomes" id="UP000192418">
    <property type="component" value="Unassembled WGS sequence"/>
</dbReference>
<evidence type="ECO:0000256" key="3">
    <source>
        <dbReference type="ARBA" id="ARBA00022723"/>
    </source>
</evidence>
<evidence type="ECO:0000256" key="5">
    <source>
        <dbReference type="ARBA" id="ARBA00062515"/>
    </source>
</evidence>
<feature type="binding site" evidence="6">
    <location>
        <position position="181"/>
    </location>
    <ligand>
        <name>molybdate</name>
        <dbReference type="ChEBI" id="CHEBI:36264"/>
    </ligand>
</feature>
<accession>A0A1W2DK45</accession>
<feature type="binding site" evidence="6">
    <location>
        <position position="199"/>
    </location>
    <ligand>
        <name>molybdate</name>
        <dbReference type="ChEBI" id="CHEBI:36264"/>
    </ligand>
</feature>
<name>A0A1W2DK45_9BACT</name>
<dbReference type="GO" id="GO:0030973">
    <property type="term" value="F:molybdate ion binding"/>
    <property type="evidence" value="ECO:0007669"/>
    <property type="project" value="TreeGrafter"/>
</dbReference>
<keyword evidence="2 6" id="KW-0500">Molybdenum</keyword>
<feature type="binding site" evidence="6">
    <location>
        <position position="41"/>
    </location>
    <ligand>
        <name>molybdate</name>
        <dbReference type="ChEBI" id="CHEBI:36264"/>
    </ligand>
</feature>
<reference evidence="8 9" key="1">
    <citation type="submission" date="2017-04" db="EMBL/GenBank/DDBJ databases">
        <authorList>
            <person name="Afonso C.L."/>
            <person name="Miller P.J."/>
            <person name="Scott M.A."/>
            <person name="Spackman E."/>
            <person name="Goraichik I."/>
            <person name="Dimitrov K.M."/>
            <person name="Suarez D.L."/>
            <person name="Swayne D.E."/>
        </authorList>
    </citation>
    <scope>NUCLEOTIDE SEQUENCE [LARGE SCALE GENOMIC DNA]</scope>
    <source>
        <strain evidence="8 9">DSM 3385</strain>
    </source>
</reference>
<dbReference type="PANTHER" id="PTHR30632:SF17">
    <property type="entry name" value="MOLYBDATE-BINDING PROTEIN MODA"/>
    <property type="match status" value="1"/>
</dbReference>
<dbReference type="AlphaFoldDB" id="A0A1W2DK45"/>
<proteinExistence type="inferred from homology"/>
<keyword evidence="9" id="KW-1185">Reference proteome</keyword>
<keyword evidence="3 6" id="KW-0479">Metal-binding</keyword>
<dbReference type="EMBL" id="FWXY01000018">
    <property type="protein sequence ID" value="SMC97452.1"/>
    <property type="molecule type" value="Genomic_DNA"/>
</dbReference>
<dbReference type="GO" id="GO:0030288">
    <property type="term" value="C:outer membrane-bounded periplasmic space"/>
    <property type="evidence" value="ECO:0007669"/>
    <property type="project" value="TreeGrafter"/>
</dbReference>
<evidence type="ECO:0000313" key="9">
    <source>
        <dbReference type="Proteomes" id="UP000192418"/>
    </source>
</evidence>
<dbReference type="CDD" id="cd13536">
    <property type="entry name" value="PBP2_EcModA"/>
    <property type="match status" value="1"/>
</dbReference>
<dbReference type="STRING" id="1121400.SAMN02746065_11818"/>
<keyword evidence="4 7" id="KW-0732">Signal</keyword>
<dbReference type="NCBIfam" id="NF007958">
    <property type="entry name" value="PRK10677.1"/>
    <property type="match status" value="1"/>
</dbReference>
<dbReference type="NCBIfam" id="TIGR01256">
    <property type="entry name" value="modA"/>
    <property type="match status" value="1"/>
</dbReference>
<dbReference type="Pfam" id="PF13531">
    <property type="entry name" value="SBP_bac_11"/>
    <property type="match status" value="1"/>
</dbReference>
<evidence type="ECO:0000256" key="2">
    <source>
        <dbReference type="ARBA" id="ARBA00022505"/>
    </source>
</evidence>
<feature type="chain" id="PRO_5012687083" evidence="7">
    <location>
        <begin position="30"/>
        <end position="262"/>
    </location>
</feature>
<dbReference type="GO" id="GO:0015689">
    <property type="term" value="P:molybdate ion transport"/>
    <property type="evidence" value="ECO:0007669"/>
    <property type="project" value="InterPro"/>
</dbReference>
<dbReference type="PANTHER" id="PTHR30632">
    <property type="entry name" value="MOLYBDATE-BINDING PERIPLASMIC PROTEIN"/>
    <property type="match status" value="1"/>
</dbReference>
<dbReference type="RefSeq" id="WP_084070436.1">
    <property type="nucleotide sequence ID" value="NZ_FWXY01000018.1"/>
</dbReference>
<evidence type="ECO:0000256" key="4">
    <source>
        <dbReference type="ARBA" id="ARBA00022729"/>
    </source>
</evidence>
<comment type="subunit">
    <text evidence="5">The complex is composed of two ATP-binding proteins (ModC), two transmembrane proteins (ModB) and a solute-binding protein (ModA).</text>
</comment>
<evidence type="ECO:0000313" key="8">
    <source>
        <dbReference type="EMBL" id="SMC97452.1"/>
    </source>
</evidence>
<evidence type="ECO:0000256" key="1">
    <source>
        <dbReference type="ARBA" id="ARBA00009175"/>
    </source>
</evidence>
<dbReference type="PIRSF" id="PIRSF004846">
    <property type="entry name" value="ModA"/>
    <property type="match status" value="1"/>
</dbReference>
<organism evidence="8 9">
    <name type="scientific">Desulfocicer vacuolatum DSM 3385</name>
    <dbReference type="NCBI Taxonomy" id="1121400"/>
    <lineage>
        <taxon>Bacteria</taxon>
        <taxon>Pseudomonadati</taxon>
        <taxon>Thermodesulfobacteriota</taxon>
        <taxon>Desulfobacteria</taxon>
        <taxon>Desulfobacterales</taxon>
        <taxon>Desulfobacteraceae</taxon>
        <taxon>Desulfocicer</taxon>
    </lineage>
</organism>
<protein>
    <submittedName>
        <fullName evidence="8">Molybdate transport system substrate-binding protein</fullName>
    </submittedName>
</protein>
<dbReference type="GO" id="GO:1901359">
    <property type="term" value="F:tungstate binding"/>
    <property type="evidence" value="ECO:0007669"/>
    <property type="project" value="UniProtKB-ARBA"/>
</dbReference>
<sequence length="262" mass="28125">MNFFKNALPRRAWLFSVLITLLASSPAISQNKSVIVFSAGSTTNAVTDIAALFSQTKGIKAVTSFASSSTLARQIDKGAPAQVYISANKKWMDYLEKQALIEPGTRFNLLSNRLVLIAPHDSTLSDVTIEKGFPLATLIGSGHMAMGDPDHVPSGIYGKKAMENLKVWESVKNKIVRSKDVRAALALVARGEVPVGQVYATDAAISAKVKTIADFPVDSHPAIVYPAAIIAGQKTPEARAFLLFLSSPEAGNIFKKYGFSVK</sequence>
<comment type="similarity">
    <text evidence="1">Belongs to the bacterial solute-binding protein ModA family.</text>
</comment>
<feature type="binding site" evidence="6">
    <location>
        <position position="68"/>
    </location>
    <ligand>
        <name>molybdate</name>
        <dbReference type="ChEBI" id="CHEBI:36264"/>
    </ligand>
</feature>
<feature type="signal peptide" evidence="7">
    <location>
        <begin position="1"/>
        <end position="29"/>
    </location>
</feature>
<evidence type="ECO:0000256" key="6">
    <source>
        <dbReference type="PIRSR" id="PIRSR004846-1"/>
    </source>
</evidence>
<dbReference type="GO" id="GO:0046872">
    <property type="term" value="F:metal ion binding"/>
    <property type="evidence" value="ECO:0007669"/>
    <property type="project" value="UniProtKB-KW"/>
</dbReference>
<dbReference type="OrthoDB" id="9785015at2"/>
<dbReference type="SUPFAM" id="SSF53850">
    <property type="entry name" value="Periplasmic binding protein-like II"/>
    <property type="match status" value="1"/>
</dbReference>
<dbReference type="InterPro" id="IPR050682">
    <property type="entry name" value="ModA/WtpA"/>
</dbReference>
<dbReference type="InterPro" id="IPR005950">
    <property type="entry name" value="ModA"/>
</dbReference>
<dbReference type="FunFam" id="3.40.190.10:FF:000035">
    <property type="entry name" value="Molybdate ABC transporter substrate-binding protein"/>
    <property type="match status" value="1"/>
</dbReference>
<evidence type="ECO:0000256" key="7">
    <source>
        <dbReference type="SAM" id="SignalP"/>
    </source>
</evidence>